<sequence length="80" mass="9217">MLSNFKASCILAAIQVVFQFYYFIIGQLLQYFFMNFGAFYVLSNFYVLFLPKLTSFFVLVANAASFGPVLLHPMQKYATM</sequence>
<proteinExistence type="predicted"/>
<feature type="transmembrane region" description="Helical" evidence="1">
    <location>
        <begin position="7"/>
        <end position="25"/>
    </location>
</feature>
<evidence type="ECO:0000256" key="1">
    <source>
        <dbReference type="SAM" id="Phobius"/>
    </source>
</evidence>
<organism evidence="2 3">
    <name type="scientific">Faecalibacterium prausnitzii</name>
    <dbReference type="NCBI Taxonomy" id="853"/>
    <lineage>
        <taxon>Bacteria</taxon>
        <taxon>Bacillati</taxon>
        <taxon>Bacillota</taxon>
        <taxon>Clostridia</taxon>
        <taxon>Eubacteriales</taxon>
        <taxon>Oscillospiraceae</taxon>
        <taxon>Faecalibacterium</taxon>
    </lineage>
</organism>
<keyword evidence="1" id="KW-0472">Membrane</keyword>
<evidence type="ECO:0000313" key="2">
    <source>
        <dbReference type="EMBL" id="PLK29179.1"/>
    </source>
</evidence>
<accession>A0A2J4JMT8</accession>
<protein>
    <submittedName>
        <fullName evidence="2">Uncharacterized protein</fullName>
    </submittedName>
</protein>
<name>A0A2J4JMT8_9FIRM</name>
<feature type="transmembrane region" description="Helical" evidence="1">
    <location>
        <begin position="56"/>
        <end position="74"/>
    </location>
</feature>
<comment type="caution">
    <text evidence="2">The sequence shown here is derived from an EMBL/GenBank/DDBJ whole genome shotgun (WGS) entry which is preliminary data.</text>
</comment>
<dbReference type="Proteomes" id="UP000221015">
    <property type="component" value="Unassembled WGS sequence"/>
</dbReference>
<keyword evidence="1" id="KW-1133">Transmembrane helix</keyword>
<dbReference type="AlphaFoldDB" id="A0A2J4JMT8"/>
<dbReference type="EMBL" id="NMTS02000056">
    <property type="protein sequence ID" value="PLK29179.1"/>
    <property type="molecule type" value="Genomic_DNA"/>
</dbReference>
<keyword evidence="1" id="KW-0812">Transmembrane</keyword>
<gene>
    <name evidence="2" type="ORF">CGS50_008585</name>
</gene>
<evidence type="ECO:0000313" key="3">
    <source>
        <dbReference type="Proteomes" id="UP000221015"/>
    </source>
</evidence>
<reference evidence="2 3" key="1">
    <citation type="journal article" date="2017" name="Front. Microbiol.">
        <title>New Insights into the Diversity of the Genus Faecalibacterium.</title>
        <authorList>
            <person name="Benevides L."/>
            <person name="Burman S."/>
            <person name="Martin R."/>
            <person name="Robert V."/>
            <person name="Thomas M."/>
            <person name="Miquel S."/>
            <person name="Chain F."/>
            <person name="Sokol H."/>
            <person name="Bermudez-Humaran L.G."/>
            <person name="Morrison M."/>
            <person name="Langella P."/>
            <person name="Azevedo V.A."/>
            <person name="Chatel J.M."/>
            <person name="Soares S."/>
        </authorList>
    </citation>
    <scope>NUCLEOTIDE SEQUENCE [LARGE SCALE GENOMIC DNA]</scope>
    <source>
        <strain evidence="2 3">CNCM I 4542</strain>
    </source>
</reference>